<feature type="compositionally biased region" description="Low complexity" evidence="1">
    <location>
        <begin position="88"/>
        <end position="103"/>
    </location>
</feature>
<evidence type="ECO:0000313" key="4">
    <source>
        <dbReference type="Proteomes" id="UP000434957"/>
    </source>
</evidence>
<sequence>MGCTWLFMLITICDPSFNRLAQSYAPDTKGSANHIAPFVSLQLQTLEAHTSHAQAVCLAVGAQSCRQRSATATPPPNSMSRAWDQRCSASSSSATSSTIGPWS</sequence>
<gene>
    <name evidence="3" type="ORF">PR003_g24741</name>
</gene>
<comment type="caution">
    <text evidence="3">The sequence shown here is derived from an EMBL/GenBank/DDBJ whole genome shotgun (WGS) entry which is preliminary data.</text>
</comment>
<proteinExistence type="predicted"/>
<dbReference type="EMBL" id="QXFT01002837">
    <property type="protein sequence ID" value="KAE9292497.1"/>
    <property type="molecule type" value="Genomic_DNA"/>
</dbReference>
<organism evidence="3 4">
    <name type="scientific">Phytophthora rubi</name>
    <dbReference type="NCBI Taxonomy" id="129364"/>
    <lineage>
        <taxon>Eukaryota</taxon>
        <taxon>Sar</taxon>
        <taxon>Stramenopiles</taxon>
        <taxon>Oomycota</taxon>
        <taxon>Peronosporomycetes</taxon>
        <taxon>Peronosporales</taxon>
        <taxon>Peronosporaceae</taxon>
        <taxon>Phytophthora</taxon>
    </lineage>
</organism>
<reference evidence="3 4" key="1">
    <citation type="submission" date="2018-08" db="EMBL/GenBank/DDBJ databases">
        <title>Genomic investigation of the strawberry pathogen Phytophthora fragariae indicates pathogenicity is determined by transcriptional variation in three key races.</title>
        <authorList>
            <person name="Adams T.M."/>
            <person name="Armitage A.D."/>
            <person name="Sobczyk M.K."/>
            <person name="Bates H.J."/>
            <person name="Dunwell J.M."/>
            <person name="Nellist C.F."/>
            <person name="Harrison R.J."/>
        </authorList>
    </citation>
    <scope>NUCLEOTIDE SEQUENCE [LARGE SCALE GENOMIC DNA]</scope>
    <source>
        <strain evidence="3 4">SCRP333</strain>
    </source>
</reference>
<dbReference type="Proteomes" id="UP000434957">
    <property type="component" value="Unassembled WGS sequence"/>
</dbReference>
<evidence type="ECO:0000256" key="2">
    <source>
        <dbReference type="SAM" id="SignalP"/>
    </source>
</evidence>
<name>A0A6A4CJL4_9STRA</name>
<keyword evidence="2" id="KW-0732">Signal</keyword>
<evidence type="ECO:0000256" key="1">
    <source>
        <dbReference type="SAM" id="MobiDB-lite"/>
    </source>
</evidence>
<protein>
    <submittedName>
        <fullName evidence="3">Uncharacterized protein</fullName>
    </submittedName>
</protein>
<feature type="chain" id="PRO_5025393357" evidence="2">
    <location>
        <begin position="16"/>
        <end position="103"/>
    </location>
</feature>
<feature type="signal peptide" evidence="2">
    <location>
        <begin position="1"/>
        <end position="15"/>
    </location>
</feature>
<keyword evidence="4" id="KW-1185">Reference proteome</keyword>
<feature type="region of interest" description="Disordered" evidence="1">
    <location>
        <begin position="68"/>
        <end position="103"/>
    </location>
</feature>
<dbReference type="AlphaFoldDB" id="A0A6A4CJL4"/>
<accession>A0A6A4CJL4</accession>
<evidence type="ECO:0000313" key="3">
    <source>
        <dbReference type="EMBL" id="KAE9292497.1"/>
    </source>
</evidence>